<dbReference type="AlphaFoldDB" id="A0A0C3GGA9"/>
<dbReference type="HOGENOM" id="CLU_1384617_0_0_1"/>
<evidence type="ECO:0000313" key="2">
    <source>
        <dbReference type="Proteomes" id="UP000054166"/>
    </source>
</evidence>
<reference evidence="1 2" key="1">
    <citation type="submission" date="2014-04" db="EMBL/GenBank/DDBJ databases">
        <authorList>
            <consortium name="DOE Joint Genome Institute"/>
            <person name="Kuo A."/>
            <person name="Tarkka M."/>
            <person name="Buscot F."/>
            <person name="Kohler A."/>
            <person name="Nagy L.G."/>
            <person name="Floudas D."/>
            <person name="Copeland A."/>
            <person name="Barry K.W."/>
            <person name="Cichocki N."/>
            <person name="Veneault-Fourrey C."/>
            <person name="LaButti K."/>
            <person name="Lindquist E.A."/>
            <person name="Lipzen A."/>
            <person name="Lundell T."/>
            <person name="Morin E."/>
            <person name="Murat C."/>
            <person name="Sun H."/>
            <person name="Tunlid A."/>
            <person name="Henrissat B."/>
            <person name="Grigoriev I.V."/>
            <person name="Hibbett D.S."/>
            <person name="Martin F."/>
            <person name="Nordberg H.P."/>
            <person name="Cantor M.N."/>
            <person name="Hua S.X."/>
        </authorList>
    </citation>
    <scope>NUCLEOTIDE SEQUENCE [LARGE SCALE GENOMIC DNA]</scope>
    <source>
        <strain evidence="1 2">F 1598</strain>
    </source>
</reference>
<dbReference type="OrthoDB" id="3257409at2759"/>
<dbReference type="EMBL" id="KN832974">
    <property type="protein sequence ID" value="KIM89671.1"/>
    <property type="molecule type" value="Genomic_DNA"/>
</dbReference>
<evidence type="ECO:0000313" key="1">
    <source>
        <dbReference type="EMBL" id="KIM89671.1"/>
    </source>
</evidence>
<organism evidence="1 2">
    <name type="scientific">Piloderma croceum (strain F 1598)</name>
    <dbReference type="NCBI Taxonomy" id="765440"/>
    <lineage>
        <taxon>Eukaryota</taxon>
        <taxon>Fungi</taxon>
        <taxon>Dikarya</taxon>
        <taxon>Basidiomycota</taxon>
        <taxon>Agaricomycotina</taxon>
        <taxon>Agaricomycetes</taxon>
        <taxon>Agaricomycetidae</taxon>
        <taxon>Atheliales</taxon>
        <taxon>Atheliaceae</taxon>
        <taxon>Piloderma</taxon>
    </lineage>
</organism>
<gene>
    <name evidence="1" type="ORF">PILCRDRAFT_1994</name>
</gene>
<dbReference type="Proteomes" id="UP000054166">
    <property type="component" value="Unassembled WGS sequence"/>
</dbReference>
<sequence length="197" mass="21918">MPSETVLCAHCGKYLSCRCKHKHRRIATQPYIAPPPTLPSNLLQIGVDSNDIDNNDGSVLNNEEYSRNYSIPPADNPQSNNSDELLSHKAFGNALRSCWSKVADIRDDASDSDLEELPYSVLEDEHEPGYIDWATIEANSGLSAWDQLGESYEWDAAEIAEHLSAYDLAICKAFAYKRALTSQTRQLMFQGHLLGGN</sequence>
<accession>A0A0C3GGA9</accession>
<name>A0A0C3GGA9_PILCF</name>
<proteinExistence type="predicted"/>
<reference evidence="2" key="2">
    <citation type="submission" date="2015-01" db="EMBL/GenBank/DDBJ databases">
        <title>Evolutionary Origins and Diversification of the Mycorrhizal Mutualists.</title>
        <authorList>
            <consortium name="DOE Joint Genome Institute"/>
            <consortium name="Mycorrhizal Genomics Consortium"/>
            <person name="Kohler A."/>
            <person name="Kuo A."/>
            <person name="Nagy L.G."/>
            <person name="Floudas D."/>
            <person name="Copeland A."/>
            <person name="Barry K.W."/>
            <person name="Cichocki N."/>
            <person name="Veneault-Fourrey C."/>
            <person name="LaButti K."/>
            <person name="Lindquist E.A."/>
            <person name="Lipzen A."/>
            <person name="Lundell T."/>
            <person name="Morin E."/>
            <person name="Murat C."/>
            <person name="Riley R."/>
            <person name="Ohm R."/>
            <person name="Sun H."/>
            <person name="Tunlid A."/>
            <person name="Henrissat B."/>
            <person name="Grigoriev I.V."/>
            <person name="Hibbett D.S."/>
            <person name="Martin F."/>
        </authorList>
    </citation>
    <scope>NUCLEOTIDE SEQUENCE [LARGE SCALE GENOMIC DNA]</scope>
    <source>
        <strain evidence="2">F 1598</strain>
    </source>
</reference>
<keyword evidence="2" id="KW-1185">Reference proteome</keyword>
<protein>
    <submittedName>
        <fullName evidence="1">Uncharacterized protein</fullName>
    </submittedName>
</protein>
<dbReference type="InParanoid" id="A0A0C3GGA9"/>